<evidence type="ECO:0000313" key="6">
    <source>
        <dbReference type="Proteomes" id="UP001595851"/>
    </source>
</evidence>
<dbReference type="PANTHER" id="PTHR42659">
    <property type="entry name" value="XANTHINE DEHYDROGENASE SUBUNIT C-RELATED"/>
    <property type="match status" value="1"/>
</dbReference>
<dbReference type="Gene3D" id="3.30.390.50">
    <property type="entry name" value="CO dehydrogenase flavoprotein, C-terminal domain"/>
    <property type="match status" value="1"/>
</dbReference>
<gene>
    <name evidence="5" type="ORF">ACFOY2_43575</name>
</gene>
<evidence type="ECO:0000256" key="3">
    <source>
        <dbReference type="ARBA" id="ARBA00023002"/>
    </source>
</evidence>
<dbReference type="SUPFAM" id="SSF55447">
    <property type="entry name" value="CO dehydrogenase flavoprotein C-terminal domain-like"/>
    <property type="match status" value="1"/>
</dbReference>
<feature type="domain" description="FAD-binding PCMH-type" evidence="4">
    <location>
        <begin position="1"/>
        <end position="166"/>
    </location>
</feature>
<name>A0ABV8GMU9_9ACTN</name>
<dbReference type="PANTHER" id="PTHR42659:SF2">
    <property type="entry name" value="XANTHINE DEHYDROGENASE SUBUNIT C-RELATED"/>
    <property type="match status" value="1"/>
</dbReference>
<protein>
    <submittedName>
        <fullName evidence="5">FAD binding domain-containing protein</fullName>
    </submittedName>
</protein>
<dbReference type="RefSeq" id="WP_379534020.1">
    <property type="nucleotide sequence ID" value="NZ_JBHSBI010000032.1"/>
</dbReference>
<dbReference type="InterPro" id="IPR036683">
    <property type="entry name" value="CO_DH_flav_C_dom_sf"/>
</dbReference>
<dbReference type="PROSITE" id="PS51387">
    <property type="entry name" value="FAD_PCMH"/>
    <property type="match status" value="1"/>
</dbReference>
<dbReference type="Proteomes" id="UP001595851">
    <property type="component" value="Unassembled WGS sequence"/>
</dbReference>
<dbReference type="Pfam" id="PF03450">
    <property type="entry name" value="CO_deh_flav_C"/>
    <property type="match status" value="1"/>
</dbReference>
<dbReference type="InterPro" id="IPR016167">
    <property type="entry name" value="FAD-bd_PCMH_sub1"/>
</dbReference>
<dbReference type="SUPFAM" id="SSF56176">
    <property type="entry name" value="FAD-binding/transporter-associated domain-like"/>
    <property type="match status" value="1"/>
</dbReference>
<dbReference type="SMART" id="SM01092">
    <property type="entry name" value="CO_deh_flav_C"/>
    <property type="match status" value="1"/>
</dbReference>
<comment type="caution">
    <text evidence="5">The sequence shown here is derived from an EMBL/GenBank/DDBJ whole genome shotgun (WGS) entry which is preliminary data.</text>
</comment>
<evidence type="ECO:0000313" key="5">
    <source>
        <dbReference type="EMBL" id="MFC4014171.1"/>
    </source>
</evidence>
<evidence type="ECO:0000256" key="2">
    <source>
        <dbReference type="ARBA" id="ARBA00022827"/>
    </source>
</evidence>
<dbReference type="InterPro" id="IPR016169">
    <property type="entry name" value="FAD-bd_PCMH_sub2"/>
</dbReference>
<keyword evidence="1" id="KW-0285">Flavoprotein</keyword>
<evidence type="ECO:0000256" key="1">
    <source>
        <dbReference type="ARBA" id="ARBA00022630"/>
    </source>
</evidence>
<accession>A0ABV8GMU9</accession>
<evidence type="ECO:0000259" key="4">
    <source>
        <dbReference type="PROSITE" id="PS51387"/>
    </source>
</evidence>
<sequence>MIAYHRAENLAEALGLLAGHPDRITPLAGGQSLLPALRSGRTTAATLLDIGHLAELRHLEDRGDTIAIGAATRHHELAGSQLLAARAPALRAAAAAIADPQVRHMGTIGGSLANADPAADLAVAGLALDAQAVIEGPRGRRTAGLDALRLEAGELVVEVLVPVPSAAWSYQKFSRNALDWAIVGVVAVTSDPAGSGTGPTRVALSGMGPAVMRAPAVEEALARGLGAHAAAELADAGTAPPSDPRAAPDYRRHLARVLARRALEEIGVPP</sequence>
<keyword evidence="2" id="KW-0274">FAD</keyword>
<dbReference type="Gene3D" id="3.30.43.10">
    <property type="entry name" value="Uridine Diphospho-n-acetylenolpyruvylglucosamine Reductase, domain 2"/>
    <property type="match status" value="1"/>
</dbReference>
<proteinExistence type="predicted"/>
<dbReference type="EMBL" id="JBHSBI010000032">
    <property type="protein sequence ID" value="MFC4014171.1"/>
    <property type="molecule type" value="Genomic_DNA"/>
</dbReference>
<dbReference type="InterPro" id="IPR005107">
    <property type="entry name" value="CO_DH_flav_C"/>
</dbReference>
<dbReference type="InterPro" id="IPR036318">
    <property type="entry name" value="FAD-bd_PCMH-like_sf"/>
</dbReference>
<dbReference type="Pfam" id="PF00941">
    <property type="entry name" value="FAD_binding_5"/>
    <property type="match status" value="1"/>
</dbReference>
<reference evidence="6" key="1">
    <citation type="journal article" date="2019" name="Int. J. Syst. Evol. Microbiol.">
        <title>The Global Catalogue of Microorganisms (GCM) 10K type strain sequencing project: providing services to taxonomists for standard genome sequencing and annotation.</title>
        <authorList>
            <consortium name="The Broad Institute Genomics Platform"/>
            <consortium name="The Broad Institute Genome Sequencing Center for Infectious Disease"/>
            <person name="Wu L."/>
            <person name="Ma J."/>
        </authorList>
    </citation>
    <scope>NUCLEOTIDE SEQUENCE [LARGE SCALE GENOMIC DNA]</scope>
    <source>
        <strain evidence="6">TBRC 1276</strain>
    </source>
</reference>
<dbReference type="Gene3D" id="3.30.465.10">
    <property type="match status" value="1"/>
</dbReference>
<dbReference type="InterPro" id="IPR002346">
    <property type="entry name" value="Mopterin_DH_FAD-bd"/>
</dbReference>
<dbReference type="InterPro" id="IPR051312">
    <property type="entry name" value="Diverse_Substr_Oxidored"/>
</dbReference>
<organism evidence="5 6">
    <name type="scientific">Nonomuraea purpurea</name>
    <dbReference type="NCBI Taxonomy" id="1849276"/>
    <lineage>
        <taxon>Bacteria</taxon>
        <taxon>Bacillati</taxon>
        <taxon>Actinomycetota</taxon>
        <taxon>Actinomycetes</taxon>
        <taxon>Streptosporangiales</taxon>
        <taxon>Streptosporangiaceae</taxon>
        <taxon>Nonomuraea</taxon>
    </lineage>
</organism>
<dbReference type="InterPro" id="IPR016166">
    <property type="entry name" value="FAD-bd_PCMH"/>
</dbReference>
<keyword evidence="3" id="KW-0560">Oxidoreductase</keyword>
<keyword evidence="6" id="KW-1185">Reference proteome</keyword>